<organism evidence="2">
    <name type="scientific">Hirondellea gigas</name>
    <dbReference type="NCBI Taxonomy" id="1518452"/>
    <lineage>
        <taxon>Eukaryota</taxon>
        <taxon>Metazoa</taxon>
        <taxon>Ecdysozoa</taxon>
        <taxon>Arthropoda</taxon>
        <taxon>Crustacea</taxon>
        <taxon>Multicrustacea</taxon>
        <taxon>Malacostraca</taxon>
        <taxon>Eumalacostraca</taxon>
        <taxon>Peracarida</taxon>
        <taxon>Amphipoda</taxon>
        <taxon>Amphilochidea</taxon>
        <taxon>Lysianassida</taxon>
        <taxon>Lysianassidira</taxon>
        <taxon>Lysianassoidea</taxon>
        <taxon>Lysianassidae</taxon>
        <taxon>Hirondellea</taxon>
    </lineage>
</organism>
<evidence type="ECO:0000313" key="2">
    <source>
        <dbReference type="EMBL" id="LAC22009.1"/>
    </source>
</evidence>
<dbReference type="EMBL" id="IACT01002747">
    <property type="protein sequence ID" value="LAC22009.1"/>
    <property type="molecule type" value="mRNA"/>
</dbReference>
<feature type="region of interest" description="Disordered" evidence="1">
    <location>
        <begin position="1"/>
        <end position="31"/>
    </location>
</feature>
<feature type="region of interest" description="Disordered" evidence="1">
    <location>
        <begin position="749"/>
        <end position="794"/>
    </location>
</feature>
<reference evidence="2" key="1">
    <citation type="submission" date="2017-11" db="EMBL/GenBank/DDBJ databases">
        <title>The sensing device of the deep-sea amphipod.</title>
        <authorList>
            <person name="Kobayashi H."/>
            <person name="Nagahama T."/>
            <person name="Arai W."/>
            <person name="Sasagawa Y."/>
            <person name="Umeda M."/>
            <person name="Hayashi T."/>
            <person name="Nikaido I."/>
            <person name="Watanabe H."/>
            <person name="Oguri K."/>
            <person name="Kitazato H."/>
            <person name="Fujioka K."/>
            <person name="Kido Y."/>
            <person name="Takami H."/>
        </authorList>
    </citation>
    <scope>NUCLEOTIDE SEQUENCE</scope>
    <source>
        <tissue evidence="2">Whole body</tissue>
    </source>
</reference>
<feature type="compositionally biased region" description="Acidic residues" evidence="1">
    <location>
        <begin position="1942"/>
        <end position="1951"/>
    </location>
</feature>
<feature type="compositionally biased region" description="Polar residues" evidence="1">
    <location>
        <begin position="1444"/>
        <end position="1454"/>
    </location>
</feature>
<feature type="region of interest" description="Disordered" evidence="1">
    <location>
        <begin position="1408"/>
        <end position="1504"/>
    </location>
</feature>
<feature type="compositionally biased region" description="Basic residues" evidence="1">
    <location>
        <begin position="763"/>
        <end position="772"/>
    </location>
</feature>
<feature type="compositionally biased region" description="Gly residues" evidence="1">
    <location>
        <begin position="1837"/>
        <end position="1851"/>
    </location>
</feature>
<evidence type="ECO:0000256" key="1">
    <source>
        <dbReference type="SAM" id="MobiDB-lite"/>
    </source>
</evidence>
<accession>A0A6A7FVK1</accession>
<name>A0A6A7FVK1_9CRUS</name>
<feature type="compositionally biased region" description="Polar residues" evidence="1">
    <location>
        <begin position="1610"/>
        <end position="1620"/>
    </location>
</feature>
<feature type="compositionally biased region" description="Basic and acidic residues" evidence="1">
    <location>
        <begin position="1"/>
        <end position="25"/>
    </location>
</feature>
<feature type="compositionally biased region" description="Acidic residues" evidence="1">
    <location>
        <begin position="777"/>
        <end position="794"/>
    </location>
</feature>
<sequence length="1980" mass="220501">MARKKLFEDKEKKEEESERRDIERPKSKKPLKFTLKKREEKMVNMEKLMKQQKENKSIILPKYNTEENQADPDEVVRYERMLEEISKAQITSHSLAVCATEFDWSDEQAASVGFDWDAFPIEDEDLIPIEIEIPANLDNNTLVTNAQVITLDIVAAVETIEPVATPTAEIILAIKEFMDEEKIKYTEGVAEAIIEFNCTDVVATFDEIGRIAKNMHRANIGFLVQRDGDTQFVPKSRFVDDSGKALSGALVEVEENLCKKFVTGQIIHLADEETFVAGQTIVTAEGKRFVPGQTVVTKSGEIKFIPGHCVKGEEGNMFMAGQTMDTPDGPRFVAGQMMDRGEGKLVFVSGQTIITSDGPKFVPGEIIKDEDGFDCFVPGLAMPAAEAGDKFVPGQTFQDESGSLSFTPGQIVDTVEGPVFVPGKTFKTDKGEKKFVKGDIVKDDEGKMKFVQRDIVIPQIREELIIPTEELIPIAIACKHVTGFAVNPINTSMVEIGEKLIGDMVETESAVQFYLTGKMPDEIIITALKIISGQLNVGEIEQRFIPGRMLTTPEGKEKFVPGQLVMTSHGEDFVPGQIVETKDGPKFVPGQLVTTSEGDKFVPGQVIIEEAGPRFVPGQIIQTKNGATFIPGQMMNTNAGQKFVPGQLVDSIDGPRFVPGQVIETVDGPKFVPGTVVETEDGLKYVPHEAQETGDEDIEIAFQGYEVTPEEMHLLTTNPNDARAHSPIANNQCIIDSRTLKRLASDTMEIHGKTPEPSSQPDKKKRKRTKKRVGIDAPDEDEDDVEKEAEEVDEGTDKLEIMKLLYNAMNTVSNVKRSRELKKIITAMGVDENTLAYPVETLALAKLLSSATGEDMEMLKAFLGPNDEFINDVMAQIPSVDTLTRNDQVKKIVKSALQSVVTNKCNNEINKIITRLTEDPSSLVTSKKTQILLAEAVGVVCLTGNVEVAALLEKFISEPSDASVLADDPDVMTVLRQLIVLHEIAERDEETAKILQMLQTNPEGLKLRKQLRGILKNANMLLTPPSDYSRGNHKFDVRHVASSRDIPAAVFEQIKADKEEADKFLEELPDELFQAIMSDERCGHQVIDGLEQATLGTKAKADLSRFRQGMAVVVTQSSIQAVIPRRYARSVYYGIMPYLLIDEQGIKFFERGLTGRKLAPSKVIENTWCKKDDYYTKQILYTKSGERCSVNLMGYSSPCLQYTCLFPTSEPKIYTRDALLQERRASWSRRQSVDSSGLSRRSSVSSLHGGDYSYGGGGGYTPLSVAPYIPDNPYLTSHVDLSSYVPDNPYMTSHVDPSSYVPDNPYMTSHVDASSYVPSVYHEYIPEPTTVYTNGYDDPNLYSVMVPYEPPILDPLPPIVKRSDTVGRLLDKYCNFSAEREFGYHKPTGAYSKYLKKSSAAKYMTNADDAPTEDSDLIDSYGAPLPSYGKMKPRRSSKDRSNIESDISSGSRFSNIYEEDEDKFAASPPKRYGGSKTTRHLSPDSKTGSDRQSRLRSLDPDRLDTPMKTNIVTDVIADPFAPNVGYFNLGRFEDSIADRYARNVSAYTLPEELDEKYGRAKYGGYQNPIIGDPSTYGMQGVSDYFTPYYCNRYRRPNFDAPNHLDKGFQDQGNYNGQLNEVESHRRQPPTPRYGNTEDEPHSYADSKKSRTNKYEDLSGSRKQNGKLDDDEPDLSSKISRFLQPKTRSEDPTSKKYKPKHVASSRMSSVRDTMDSPPTYGGGNSRYGKADLDSDEDMVLPSYRRPQKTYGDSRRMTTPSLSSYRDDESDGSYGQGKYNSRASRPSVAKDYMSSDLDKTSRTSDGTSRYGGTGRETGYAGRRSSLRDNVSPGLDELGSTGGRYGSNRYGGGRLTDPGYVSSRNLENGRNFDGGRNFDHEEEDYGGRNPRSSVLRSRNGEDPRASVSRSGIGSNPYSDIVGDEDRPWRRHTSVMRMKPFVTPLYDDDDDDDNDSGYNPKYTERQLAMRIAKQYLGNRGEADE</sequence>
<feature type="compositionally biased region" description="Polar residues" evidence="1">
    <location>
        <begin position="1904"/>
        <end position="1914"/>
    </location>
</feature>
<feature type="region of interest" description="Disordered" evidence="1">
    <location>
        <begin position="1601"/>
        <end position="1959"/>
    </location>
</feature>
<feature type="compositionally biased region" description="Basic and acidic residues" evidence="1">
    <location>
        <begin position="1481"/>
        <end position="1504"/>
    </location>
</feature>
<protein>
    <submittedName>
        <fullName evidence="2">Muscle M-line assembly protein unc-89 isoform X2</fullName>
    </submittedName>
</protein>
<proteinExistence type="evidence at transcript level"/>
<feature type="compositionally biased region" description="Basic and acidic residues" evidence="1">
    <location>
        <begin position="1638"/>
        <end position="1659"/>
    </location>
</feature>